<dbReference type="Proteomes" id="UP000254875">
    <property type="component" value="Unassembled WGS sequence"/>
</dbReference>
<evidence type="ECO:0000259" key="2">
    <source>
        <dbReference type="Pfam" id="PF02899"/>
    </source>
</evidence>
<accession>A0A370MX54</accession>
<evidence type="ECO:0000313" key="4">
    <source>
        <dbReference type="Proteomes" id="UP000254875"/>
    </source>
</evidence>
<organism evidence="3 4">
    <name type="scientific">Paraburkholderia lacunae</name>
    <dbReference type="NCBI Taxonomy" id="2211104"/>
    <lineage>
        <taxon>Bacteria</taxon>
        <taxon>Pseudomonadati</taxon>
        <taxon>Pseudomonadota</taxon>
        <taxon>Betaproteobacteria</taxon>
        <taxon>Burkholderiales</taxon>
        <taxon>Burkholderiaceae</taxon>
        <taxon>Paraburkholderia</taxon>
    </lineage>
</organism>
<dbReference type="AlphaFoldDB" id="A0A370MX54"/>
<sequence>MRASRIRLISGLLVRPAGQATFHNLLYFPRAAYLARRVAVPTYSRIKRGHILGRQWFAKAALEAHADAYVLYLSERGYAAETVQCYLRSVAHFVHWISQRGVGLGDISESAITRYLACHLPRCRCAMPPHKGRRPCRGEALFCHARQGSSTSSAECSRDNCRRTDES</sequence>
<reference evidence="4" key="1">
    <citation type="submission" date="2018-05" db="EMBL/GenBank/DDBJ databases">
        <authorList>
            <person name="Feng T."/>
        </authorList>
    </citation>
    <scope>NUCLEOTIDE SEQUENCE [LARGE SCALE GENOMIC DNA]</scope>
    <source>
        <strain evidence="4">S27</strain>
    </source>
</reference>
<dbReference type="Pfam" id="PF02899">
    <property type="entry name" value="Phage_int_SAM_1"/>
    <property type="match status" value="1"/>
</dbReference>
<proteinExistence type="predicted"/>
<dbReference type="EMBL" id="QHKS01000042">
    <property type="protein sequence ID" value="RDJ97963.1"/>
    <property type="molecule type" value="Genomic_DNA"/>
</dbReference>
<dbReference type="InterPro" id="IPR010998">
    <property type="entry name" value="Integrase_recombinase_N"/>
</dbReference>
<dbReference type="SUPFAM" id="SSF47823">
    <property type="entry name" value="lambda integrase-like, N-terminal domain"/>
    <property type="match status" value="1"/>
</dbReference>
<gene>
    <name evidence="3" type="ORF">DLM46_35525</name>
</gene>
<comment type="caution">
    <text evidence="3">The sequence shown here is derived from an EMBL/GenBank/DDBJ whole genome shotgun (WGS) entry which is preliminary data.</text>
</comment>
<dbReference type="Gene3D" id="1.10.150.130">
    <property type="match status" value="1"/>
</dbReference>
<feature type="domain" description="Integrase SAM-like N-terminal" evidence="2">
    <location>
        <begin position="67"/>
        <end position="117"/>
    </location>
</feature>
<protein>
    <recommendedName>
        <fullName evidence="2">Integrase SAM-like N-terminal domain-containing protein</fullName>
    </recommendedName>
</protein>
<dbReference type="OrthoDB" id="8912821at2"/>
<name>A0A370MX54_9BURK</name>
<dbReference type="GO" id="GO:0003677">
    <property type="term" value="F:DNA binding"/>
    <property type="evidence" value="ECO:0007669"/>
    <property type="project" value="UniProtKB-KW"/>
</dbReference>
<evidence type="ECO:0000313" key="3">
    <source>
        <dbReference type="EMBL" id="RDJ97963.1"/>
    </source>
</evidence>
<dbReference type="GO" id="GO:0015074">
    <property type="term" value="P:DNA integration"/>
    <property type="evidence" value="ECO:0007669"/>
    <property type="project" value="InterPro"/>
</dbReference>
<dbReference type="InterPro" id="IPR004107">
    <property type="entry name" value="Integrase_SAM-like_N"/>
</dbReference>
<keyword evidence="1" id="KW-0238">DNA-binding</keyword>
<evidence type="ECO:0000256" key="1">
    <source>
        <dbReference type="ARBA" id="ARBA00023125"/>
    </source>
</evidence>
<keyword evidence="4" id="KW-1185">Reference proteome</keyword>